<feature type="non-terminal residue" evidence="3">
    <location>
        <position position="1"/>
    </location>
</feature>
<protein>
    <recommendedName>
        <fullName evidence="2">Solute-binding protein family 5 domain-containing protein</fullName>
    </recommendedName>
</protein>
<dbReference type="EMBL" id="BARS01052872">
    <property type="protein sequence ID" value="GAG46540.1"/>
    <property type="molecule type" value="Genomic_DNA"/>
</dbReference>
<proteinExistence type="predicted"/>
<reference evidence="3" key="1">
    <citation type="journal article" date="2014" name="Front. Microbiol.">
        <title>High frequency of phylogenetically diverse reductive dehalogenase-homologous genes in deep subseafloor sedimentary metagenomes.</title>
        <authorList>
            <person name="Kawai M."/>
            <person name="Futagami T."/>
            <person name="Toyoda A."/>
            <person name="Takaki Y."/>
            <person name="Nishi S."/>
            <person name="Hori S."/>
            <person name="Arai W."/>
            <person name="Tsubouchi T."/>
            <person name="Morono Y."/>
            <person name="Uchiyama I."/>
            <person name="Ito T."/>
            <person name="Fujiyama A."/>
            <person name="Inagaki F."/>
            <person name="Takami H."/>
        </authorList>
    </citation>
    <scope>NUCLEOTIDE SEQUENCE</scope>
    <source>
        <strain evidence="3">Expedition CK06-06</strain>
    </source>
</reference>
<dbReference type="Gene3D" id="3.40.190.10">
    <property type="entry name" value="Periplasmic binding protein-like II"/>
    <property type="match status" value="1"/>
</dbReference>
<gene>
    <name evidence="3" type="ORF">S01H1_78547</name>
</gene>
<comment type="caution">
    <text evidence="3">The sequence shown here is derived from an EMBL/GenBank/DDBJ whole genome shotgun (WGS) entry which is preliminary data.</text>
</comment>
<evidence type="ECO:0000259" key="2">
    <source>
        <dbReference type="Pfam" id="PF00496"/>
    </source>
</evidence>
<dbReference type="SUPFAM" id="SSF53850">
    <property type="entry name" value="Periplasmic binding protein-like II"/>
    <property type="match status" value="1"/>
</dbReference>
<dbReference type="AlphaFoldDB" id="X0XTH0"/>
<dbReference type="InterPro" id="IPR039424">
    <property type="entry name" value="SBP_5"/>
</dbReference>
<name>X0XTH0_9ZZZZ</name>
<dbReference type="GO" id="GO:0015833">
    <property type="term" value="P:peptide transport"/>
    <property type="evidence" value="ECO:0007669"/>
    <property type="project" value="TreeGrafter"/>
</dbReference>
<keyword evidence="1" id="KW-0732">Signal</keyword>
<evidence type="ECO:0000313" key="3">
    <source>
        <dbReference type="EMBL" id="GAG46540.1"/>
    </source>
</evidence>
<evidence type="ECO:0000256" key="1">
    <source>
        <dbReference type="ARBA" id="ARBA00022729"/>
    </source>
</evidence>
<dbReference type="PANTHER" id="PTHR30290:SF38">
    <property type="entry name" value="D,D-DIPEPTIDE-BINDING PERIPLASMIC PROTEIN DDPA-RELATED"/>
    <property type="match status" value="1"/>
</dbReference>
<feature type="domain" description="Solute-binding protein family 5" evidence="2">
    <location>
        <begin position="12"/>
        <end position="219"/>
    </location>
</feature>
<feature type="non-terminal residue" evidence="3">
    <location>
        <position position="229"/>
    </location>
</feature>
<organism evidence="3">
    <name type="scientific">marine sediment metagenome</name>
    <dbReference type="NCBI Taxonomy" id="412755"/>
    <lineage>
        <taxon>unclassified sequences</taxon>
        <taxon>metagenomes</taxon>
        <taxon>ecological metagenomes</taxon>
    </lineage>
</organism>
<dbReference type="GO" id="GO:1904680">
    <property type="term" value="F:peptide transmembrane transporter activity"/>
    <property type="evidence" value="ECO:0007669"/>
    <property type="project" value="TreeGrafter"/>
</dbReference>
<dbReference type="Gene3D" id="3.10.105.10">
    <property type="entry name" value="Dipeptide-binding Protein, Domain 3"/>
    <property type="match status" value="1"/>
</dbReference>
<sequence>YGGADDLAPVGPAFLDRVIFKVMPETSTRVAALQAGEAQIVQLVPSDMIEMLEADPNVVVKTCPGTRPHWMEMNPYKPPFDDVRVRRALNYAVNVELIVEKVLGGRGIVLPGALSPFNNFADPTLKPYGYDPEKAKALLAEAGYKPEDISFVIDAAEANKERAEAVAGQLQELGINATVRLWDWGVVKPMLLNGERMACVGSWGDSAFDPVGHFEAKWHTYVEGTAAGR</sequence>
<dbReference type="PANTHER" id="PTHR30290">
    <property type="entry name" value="PERIPLASMIC BINDING COMPONENT OF ABC TRANSPORTER"/>
    <property type="match status" value="1"/>
</dbReference>
<accession>X0XTH0</accession>
<dbReference type="InterPro" id="IPR000914">
    <property type="entry name" value="SBP_5_dom"/>
</dbReference>
<dbReference type="Pfam" id="PF00496">
    <property type="entry name" value="SBP_bac_5"/>
    <property type="match status" value="1"/>
</dbReference>